<dbReference type="PANTHER" id="PTHR43844:SF2">
    <property type="entry name" value="SYNTHASE, VITAMIN-B12 INDEPENDENT, PUTATIVE (AFU_ORTHOLOGUE AFUA_3G12060)-RELATED"/>
    <property type="match status" value="1"/>
</dbReference>
<dbReference type="OrthoDB" id="7772923at2759"/>
<dbReference type="Pfam" id="PF01717">
    <property type="entry name" value="Meth_synt_2"/>
    <property type="match status" value="1"/>
</dbReference>
<proteinExistence type="predicted"/>
<dbReference type="VEuPathDB" id="FungiDB:A9K55_002689"/>
<reference evidence="2 3" key="1">
    <citation type="journal article" date="2017" name="BMC Genomics">
        <title>Chromosome level assembly and secondary metabolite potential of the parasitic fungus Cordyceps militaris.</title>
        <authorList>
            <person name="Kramer G.J."/>
            <person name="Nodwell J.R."/>
        </authorList>
    </citation>
    <scope>NUCLEOTIDE SEQUENCE [LARGE SCALE GENOMIC DNA]</scope>
    <source>
        <strain evidence="2 3">ATCC 34164</strain>
    </source>
</reference>
<gene>
    <name evidence="2" type="ORF">A9K55_002689</name>
</gene>
<dbReference type="GO" id="GO:0003871">
    <property type="term" value="F:5-methyltetrahydropteroyltriglutamate-homocysteine S-methyltransferase activity"/>
    <property type="evidence" value="ECO:0007669"/>
    <property type="project" value="InterPro"/>
</dbReference>
<sequence length="410" mass="45650">MLATSAFPNILEAGNMGNTKLPFHADHIGSLIRPVSLSQAQKKADEGSISVADLQVVQRAAIADIVQKQLANGVRAISSGEYDRKYYFSGFFEKLAGFREVSPVPWELARVSAPPIAALKKAGQQYPMAAVCDGKIRRLESPYMDSWKMLRDTLPREKWGACKFTMPPPCYFHLRLAKGKCYSPEAYSNDGDFFADLAVAYQQELQALYDEGLRNLQIDDPTLAYFCSDDMLAALEAEGEDPEALFTQYLQAHNDCIARRPADMHIGLHICRGNFAKSMHFSQGSYERIAARFFSTLDYDTFFLEYDDARSGGFEPLRHLPREKNVVLGVVTTKDPTLEDRDQIKQRVVEAARIVAAGQGVSMEEAMSHIGISPQCGFSSMAVGGADGMTEVKMFEKLKLVQDIARELWP</sequence>
<accession>A0A2H4S7F0</accession>
<evidence type="ECO:0000313" key="2">
    <source>
        <dbReference type="EMBL" id="ATY59043.1"/>
    </source>
</evidence>
<dbReference type="Proteomes" id="UP000323067">
    <property type="component" value="Chromosome iv"/>
</dbReference>
<dbReference type="EMBL" id="CP023322">
    <property type="protein sequence ID" value="ATY59043.1"/>
    <property type="molecule type" value="Genomic_DNA"/>
</dbReference>
<dbReference type="CDD" id="cd03311">
    <property type="entry name" value="CIMS_C_terminal_like"/>
    <property type="match status" value="1"/>
</dbReference>
<dbReference type="Gene3D" id="3.20.20.210">
    <property type="match status" value="1"/>
</dbReference>
<feature type="domain" description="Cobalamin-independent methionine synthase MetE C-terminal/archaeal" evidence="1">
    <location>
        <begin position="194"/>
        <end position="380"/>
    </location>
</feature>
<dbReference type="GO" id="GO:0009086">
    <property type="term" value="P:methionine biosynthetic process"/>
    <property type="evidence" value="ECO:0007669"/>
    <property type="project" value="InterPro"/>
</dbReference>
<dbReference type="AlphaFoldDB" id="A0A2H4S7F0"/>
<name>A0A2H4S7F0_CORMI</name>
<dbReference type="InterPro" id="IPR038071">
    <property type="entry name" value="UROD/MetE-like_sf"/>
</dbReference>
<dbReference type="SUPFAM" id="SSF51726">
    <property type="entry name" value="UROD/MetE-like"/>
    <property type="match status" value="1"/>
</dbReference>
<dbReference type="VEuPathDB" id="FungiDB:CCM_05322"/>
<dbReference type="InterPro" id="IPR002629">
    <property type="entry name" value="Met_Synth_C/arc"/>
</dbReference>
<protein>
    <submittedName>
        <fullName evidence="2">Methionine vitamin-B12 independent</fullName>
    </submittedName>
</protein>
<evidence type="ECO:0000259" key="1">
    <source>
        <dbReference type="Pfam" id="PF01717"/>
    </source>
</evidence>
<dbReference type="GO" id="GO:0008270">
    <property type="term" value="F:zinc ion binding"/>
    <property type="evidence" value="ECO:0007669"/>
    <property type="project" value="InterPro"/>
</dbReference>
<evidence type="ECO:0000313" key="3">
    <source>
        <dbReference type="Proteomes" id="UP000323067"/>
    </source>
</evidence>
<dbReference type="PANTHER" id="PTHR43844">
    <property type="entry name" value="METHIONINE SYNTHASE"/>
    <property type="match status" value="1"/>
</dbReference>
<organism evidence="2 3">
    <name type="scientific">Cordyceps militaris</name>
    <name type="common">Caterpillar fungus</name>
    <name type="synonym">Clavaria militaris</name>
    <dbReference type="NCBI Taxonomy" id="73501"/>
    <lineage>
        <taxon>Eukaryota</taxon>
        <taxon>Fungi</taxon>
        <taxon>Dikarya</taxon>
        <taxon>Ascomycota</taxon>
        <taxon>Pezizomycotina</taxon>
        <taxon>Sordariomycetes</taxon>
        <taxon>Hypocreomycetidae</taxon>
        <taxon>Hypocreales</taxon>
        <taxon>Cordycipitaceae</taxon>
        <taxon>Cordyceps</taxon>
    </lineage>
</organism>